<dbReference type="PROSITE" id="PS50931">
    <property type="entry name" value="HTH_LYSR"/>
    <property type="match status" value="1"/>
</dbReference>
<comment type="similarity">
    <text evidence="1">Belongs to the LysR transcriptional regulatory family.</text>
</comment>
<comment type="caution">
    <text evidence="6">The sequence shown here is derived from an EMBL/GenBank/DDBJ whole genome shotgun (WGS) entry which is preliminary data.</text>
</comment>
<evidence type="ECO:0000313" key="7">
    <source>
        <dbReference type="Proteomes" id="UP000236416"/>
    </source>
</evidence>
<keyword evidence="2" id="KW-0805">Transcription regulation</keyword>
<gene>
    <name evidence="6" type="ORF">C2134_11450</name>
</gene>
<evidence type="ECO:0000256" key="3">
    <source>
        <dbReference type="ARBA" id="ARBA00023125"/>
    </source>
</evidence>
<dbReference type="Gene3D" id="3.40.190.10">
    <property type="entry name" value="Periplasmic binding protein-like II"/>
    <property type="match status" value="2"/>
</dbReference>
<evidence type="ECO:0000256" key="1">
    <source>
        <dbReference type="ARBA" id="ARBA00009437"/>
    </source>
</evidence>
<keyword evidence="4" id="KW-0804">Transcription</keyword>
<dbReference type="InterPro" id="IPR005119">
    <property type="entry name" value="LysR_subst-bd"/>
</dbReference>
<reference evidence="6 7" key="1">
    <citation type="submission" date="2018-01" db="EMBL/GenBank/DDBJ databases">
        <title>Genomic Sequence of Chromobacterium MWU13-2610 from wild cranberry bogs within the Cape Cod National Seashore.</title>
        <authorList>
            <person name="O'Hara-Hanley K."/>
            <person name="Soby S."/>
            <person name="Harrison A."/>
        </authorList>
    </citation>
    <scope>NUCLEOTIDE SEQUENCE [LARGE SCALE GENOMIC DNA]</scope>
    <source>
        <strain evidence="6 7">MWU13-2610</strain>
    </source>
</reference>
<organism evidence="6 7">
    <name type="scientific">Chromobacterium sinusclupearum</name>
    <dbReference type="NCBI Taxonomy" id="2077146"/>
    <lineage>
        <taxon>Bacteria</taxon>
        <taxon>Pseudomonadati</taxon>
        <taxon>Pseudomonadota</taxon>
        <taxon>Betaproteobacteria</taxon>
        <taxon>Neisseriales</taxon>
        <taxon>Chromobacteriaceae</taxon>
        <taxon>Chromobacterium</taxon>
    </lineage>
</organism>
<keyword evidence="7" id="KW-1185">Reference proteome</keyword>
<dbReference type="NCBIfam" id="NF007491">
    <property type="entry name" value="PRK10086.1"/>
    <property type="match status" value="1"/>
</dbReference>
<dbReference type="Pfam" id="PF03466">
    <property type="entry name" value="LysR_substrate"/>
    <property type="match status" value="1"/>
</dbReference>
<name>A0A2K4MNA2_9NEIS</name>
<dbReference type="Proteomes" id="UP000236416">
    <property type="component" value="Unassembled WGS sequence"/>
</dbReference>
<dbReference type="AlphaFoldDB" id="A0A2K4MNA2"/>
<evidence type="ECO:0000256" key="2">
    <source>
        <dbReference type="ARBA" id="ARBA00023015"/>
    </source>
</evidence>
<dbReference type="Gene3D" id="1.10.10.10">
    <property type="entry name" value="Winged helix-like DNA-binding domain superfamily/Winged helix DNA-binding domain"/>
    <property type="match status" value="1"/>
</dbReference>
<evidence type="ECO:0000313" key="6">
    <source>
        <dbReference type="EMBL" id="POA98512.1"/>
    </source>
</evidence>
<dbReference type="PANTHER" id="PTHR30537:SF32">
    <property type="entry name" value="HTH-TYPE TRANSCRIPTIONAL REGULATOR DSDC"/>
    <property type="match status" value="1"/>
</dbReference>
<dbReference type="EMBL" id="PPTF01000052">
    <property type="protein sequence ID" value="POA98512.1"/>
    <property type="molecule type" value="Genomic_DNA"/>
</dbReference>
<dbReference type="PANTHER" id="PTHR30537">
    <property type="entry name" value="HTH-TYPE TRANSCRIPTIONAL REGULATOR"/>
    <property type="match status" value="1"/>
</dbReference>
<dbReference type="PRINTS" id="PR00039">
    <property type="entry name" value="HTHLYSR"/>
</dbReference>
<protein>
    <submittedName>
        <fullName evidence="6">DNA-binding transcriptional regulator DsdC</fullName>
    </submittedName>
</protein>
<dbReference type="InterPro" id="IPR036388">
    <property type="entry name" value="WH-like_DNA-bd_sf"/>
</dbReference>
<dbReference type="InterPro" id="IPR058163">
    <property type="entry name" value="LysR-type_TF_proteobact-type"/>
</dbReference>
<dbReference type="Pfam" id="PF00126">
    <property type="entry name" value="HTH_1"/>
    <property type="match status" value="1"/>
</dbReference>
<dbReference type="GO" id="GO:0003700">
    <property type="term" value="F:DNA-binding transcription factor activity"/>
    <property type="evidence" value="ECO:0007669"/>
    <property type="project" value="InterPro"/>
</dbReference>
<dbReference type="InterPro" id="IPR000847">
    <property type="entry name" value="LysR_HTH_N"/>
</dbReference>
<sequence length="302" mass="33110">MRPPRLDGAQLANLHTFLTVARHLSFARAAAELCLTPSAVSHRIARLEHALGYPLFLRLTRHIRLTADGERIYAVLQRGMGELDAALQPQSDAPAGRLRLHAHPSIAHCWLTPRLADFCEHYPQIELEVRTGNDDADFRAGGVDLALCYADGAFPGLASIKLMDEQMAPVCSPQYAARYGLRGNHLALSRCVLLHDAHAWRHAAYNAEWQLWARAAGREANLPAASLTFDRSDLCLAAAVHHAGIAIGRRRLAQTLLDEGKLVMPLGGFIPAGHYDYYLAHPPGPTSARLQALINWLRGQAG</sequence>
<accession>A0A2K4MNA2</accession>
<feature type="domain" description="HTH lysR-type" evidence="5">
    <location>
        <begin position="14"/>
        <end position="66"/>
    </location>
</feature>
<dbReference type="CDD" id="cd08432">
    <property type="entry name" value="PBP2_GcdR_TrpI_HvrB_AmpR_like"/>
    <property type="match status" value="1"/>
</dbReference>
<keyword evidence="3 6" id="KW-0238">DNA-binding</keyword>
<dbReference type="SUPFAM" id="SSF46785">
    <property type="entry name" value="Winged helix' DNA-binding domain"/>
    <property type="match status" value="1"/>
</dbReference>
<dbReference type="InterPro" id="IPR036390">
    <property type="entry name" value="WH_DNA-bd_sf"/>
</dbReference>
<dbReference type="FunFam" id="1.10.10.10:FF:000001">
    <property type="entry name" value="LysR family transcriptional regulator"/>
    <property type="match status" value="1"/>
</dbReference>
<dbReference type="GO" id="GO:0006351">
    <property type="term" value="P:DNA-templated transcription"/>
    <property type="evidence" value="ECO:0007669"/>
    <property type="project" value="TreeGrafter"/>
</dbReference>
<evidence type="ECO:0000259" key="5">
    <source>
        <dbReference type="PROSITE" id="PS50931"/>
    </source>
</evidence>
<dbReference type="GO" id="GO:0043565">
    <property type="term" value="F:sequence-specific DNA binding"/>
    <property type="evidence" value="ECO:0007669"/>
    <property type="project" value="TreeGrafter"/>
</dbReference>
<proteinExistence type="inferred from homology"/>
<dbReference type="SUPFAM" id="SSF53850">
    <property type="entry name" value="Periplasmic binding protein-like II"/>
    <property type="match status" value="1"/>
</dbReference>
<dbReference type="RefSeq" id="WP_103320159.1">
    <property type="nucleotide sequence ID" value="NZ_PPTF01000052.1"/>
</dbReference>
<evidence type="ECO:0000256" key="4">
    <source>
        <dbReference type="ARBA" id="ARBA00023163"/>
    </source>
</evidence>